<dbReference type="SUPFAM" id="SSF48264">
    <property type="entry name" value="Cytochrome P450"/>
    <property type="match status" value="1"/>
</dbReference>
<reference evidence="8 9" key="1">
    <citation type="submission" date="2021-06" db="EMBL/GenBank/DDBJ databases">
        <title>Caerostris extrusa draft genome.</title>
        <authorList>
            <person name="Kono N."/>
            <person name="Arakawa K."/>
        </authorList>
    </citation>
    <scope>NUCLEOTIDE SEQUENCE [LARGE SCALE GENOMIC DNA]</scope>
</reference>
<dbReference type="PANTHER" id="PTHR24302">
    <property type="entry name" value="CYTOCHROME P450 FAMILY 3"/>
    <property type="match status" value="1"/>
</dbReference>
<dbReference type="Proteomes" id="UP001054945">
    <property type="component" value="Unassembled WGS sequence"/>
</dbReference>
<feature type="transmembrane region" description="Helical" evidence="7">
    <location>
        <begin position="6"/>
        <end position="28"/>
    </location>
</feature>
<dbReference type="InterPro" id="IPR036396">
    <property type="entry name" value="Cyt_P450_sf"/>
</dbReference>
<evidence type="ECO:0000256" key="1">
    <source>
        <dbReference type="ARBA" id="ARBA00010617"/>
    </source>
</evidence>
<evidence type="ECO:0000256" key="4">
    <source>
        <dbReference type="ARBA" id="ARBA00023002"/>
    </source>
</evidence>
<keyword evidence="2" id="KW-0349">Heme</keyword>
<keyword evidence="5" id="KW-0408">Iron</keyword>
<evidence type="ECO:0000313" key="8">
    <source>
        <dbReference type="EMBL" id="GIX83596.1"/>
    </source>
</evidence>
<accession>A0AAV4NFT4</accession>
<keyword evidence="6" id="KW-0503">Monooxygenase</keyword>
<comment type="similarity">
    <text evidence="1">Belongs to the cytochrome P450 family.</text>
</comment>
<dbReference type="GO" id="GO:0020037">
    <property type="term" value="F:heme binding"/>
    <property type="evidence" value="ECO:0007669"/>
    <property type="project" value="InterPro"/>
</dbReference>
<dbReference type="Gene3D" id="1.10.630.10">
    <property type="entry name" value="Cytochrome P450"/>
    <property type="match status" value="1"/>
</dbReference>
<keyword evidence="3" id="KW-0479">Metal-binding</keyword>
<gene>
    <name evidence="8" type="primary">cyp3a30</name>
    <name evidence="8" type="ORF">CEXT_349261</name>
</gene>
<dbReference type="GO" id="GO:0016705">
    <property type="term" value="F:oxidoreductase activity, acting on paired donors, with incorporation or reduction of molecular oxygen"/>
    <property type="evidence" value="ECO:0007669"/>
    <property type="project" value="InterPro"/>
</dbReference>
<keyword evidence="9" id="KW-1185">Reference proteome</keyword>
<proteinExistence type="inferred from homology"/>
<dbReference type="InterPro" id="IPR050705">
    <property type="entry name" value="Cytochrome_P450_3A"/>
</dbReference>
<evidence type="ECO:0000256" key="5">
    <source>
        <dbReference type="ARBA" id="ARBA00023004"/>
    </source>
</evidence>
<comment type="caution">
    <text evidence="8">The sequence shown here is derived from an EMBL/GenBank/DDBJ whole genome shotgun (WGS) entry which is preliminary data.</text>
</comment>
<dbReference type="PANTHER" id="PTHR24302:SF15">
    <property type="entry name" value="FATTY-ACID PEROXYGENASE"/>
    <property type="match status" value="1"/>
</dbReference>
<dbReference type="GO" id="GO:0005506">
    <property type="term" value="F:iron ion binding"/>
    <property type="evidence" value="ECO:0007669"/>
    <property type="project" value="InterPro"/>
</dbReference>
<dbReference type="AlphaFoldDB" id="A0AAV4NFT4"/>
<dbReference type="Pfam" id="PF00067">
    <property type="entry name" value="p450"/>
    <property type="match status" value="1"/>
</dbReference>
<protein>
    <submittedName>
        <fullName evidence="8">Cytochrome P450 3A30</fullName>
    </submittedName>
</protein>
<keyword evidence="7" id="KW-1133">Transmembrane helix</keyword>
<keyword evidence="4" id="KW-0560">Oxidoreductase</keyword>
<name>A0AAV4NFT4_CAEEX</name>
<keyword evidence="7" id="KW-0472">Membrane</keyword>
<dbReference type="GO" id="GO:0008395">
    <property type="term" value="F:steroid hydroxylase activity"/>
    <property type="evidence" value="ECO:0007669"/>
    <property type="project" value="TreeGrafter"/>
</dbReference>
<dbReference type="InterPro" id="IPR001128">
    <property type="entry name" value="Cyt_P450"/>
</dbReference>
<evidence type="ECO:0000313" key="9">
    <source>
        <dbReference type="Proteomes" id="UP001054945"/>
    </source>
</evidence>
<sequence length="278" mass="32746">MMGLELFQGPVLVTFLVGFITLLFYWYSTRNFDYWKKRNVKYVKPIPLFGTLAEFFIKPFYEVEQKRYLEFGRIYGLFEGNRPCLSVADPQLLRNIFVKDFNFFPMRREMDTGNEIFDKMVSIVTGEDWKRLRTIITPTFSTGKIKRMMSIIKDCAKTLIQNLNTENQKGDPIDVHRFYGAFAMDFSFFFPKLIKWLKISIFDSSVTDFFSEVTLQIIEERKKTGQTRNDFLQLLLDITKEETENPNSELNEQENEDISVYGGVSTEHQVFTNVSKKK</sequence>
<evidence type="ECO:0000256" key="7">
    <source>
        <dbReference type="SAM" id="Phobius"/>
    </source>
</evidence>
<evidence type="ECO:0000256" key="6">
    <source>
        <dbReference type="ARBA" id="ARBA00023033"/>
    </source>
</evidence>
<evidence type="ECO:0000256" key="3">
    <source>
        <dbReference type="ARBA" id="ARBA00022723"/>
    </source>
</evidence>
<dbReference type="EMBL" id="BPLR01003350">
    <property type="protein sequence ID" value="GIX83596.1"/>
    <property type="molecule type" value="Genomic_DNA"/>
</dbReference>
<keyword evidence="7" id="KW-0812">Transmembrane</keyword>
<evidence type="ECO:0000256" key="2">
    <source>
        <dbReference type="ARBA" id="ARBA00022617"/>
    </source>
</evidence>
<organism evidence="8 9">
    <name type="scientific">Caerostris extrusa</name>
    <name type="common">Bark spider</name>
    <name type="synonym">Caerostris bankana</name>
    <dbReference type="NCBI Taxonomy" id="172846"/>
    <lineage>
        <taxon>Eukaryota</taxon>
        <taxon>Metazoa</taxon>
        <taxon>Ecdysozoa</taxon>
        <taxon>Arthropoda</taxon>
        <taxon>Chelicerata</taxon>
        <taxon>Arachnida</taxon>
        <taxon>Araneae</taxon>
        <taxon>Araneomorphae</taxon>
        <taxon>Entelegynae</taxon>
        <taxon>Araneoidea</taxon>
        <taxon>Araneidae</taxon>
        <taxon>Caerostris</taxon>
    </lineage>
</organism>